<dbReference type="SMART" id="SM00905">
    <property type="entry name" value="FolB"/>
    <property type="match status" value="1"/>
</dbReference>
<comment type="function">
    <text evidence="8">Catalyzes the conversion of 7,8-dihydroneopterin to 6-hydroxymethyl-7,8-dihydropterin.</text>
</comment>
<evidence type="ECO:0000256" key="5">
    <source>
        <dbReference type="ARBA" id="ARBA00022909"/>
    </source>
</evidence>
<dbReference type="RefSeq" id="WP_087506111.1">
    <property type="nucleotide sequence ID" value="NZ_BMDX01000012.1"/>
</dbReference>
<dbReference type="Gene3D" id="3.30.1130.10">
    <property type="match status" value="1"/>
</dbReference>
<dbReference type="PANTHER" id="PTHR42844">
    <property type="entry name" value="DIHYDRONEOPTERIN ALDOLASE 1-RELATED"/>
    <property type="match status" value="1"/>
</dbReference>
<protein>
    <recommendedName>
        <fullName evidence="8">7,8-dihydroneopterin aldolase</fullName>
        <ecNumber evidence="8">4.1.2.25</ecNumber>
    </recommendedName>
</protein>
<evidence type="ECO:0000256" key="1">
    <source>
        <dbReference type="ARBA" id="ARBA00000693"/>
    </source>
</evidence>
<dbReference type="InterPro" id="IPR006157">
    <property type="entry name" value="FolB_dom"/>
</dbReference>
<dbReference type="GO" id="GO:0005737">
    <property type="term" value="C:cytoplasm"/>
    <property type="evidence" value="ECO:0007669"/>
    <property type="project" value="TreeGrafter"/>
</dbReference>
<dbReference type="PANTHER" id="PTHR42844:SF1">
    <property type="entry name" value="DIHYDRONEOPTERIN ALDOLASE 1-RELATED"/>
    <property type="match status" value="1"/>
</dbReference>
<dbReference type="NCBIfam" id="TIGR00526">
    <property type="entry name" value="folB_dom"/>
    <property type="match status" value="1"/>
</dbReference>
<evidence type="ECO:0000256" key="2">
    <source>
        <dbReference type="ARBA" id="ARBA00001353"/>
    </source>
</evidence>
<evidence type="ECO:0000259" key="9">
    <source>
        <dbReference type="SMART" id="SM00905"/>
    </source>
</evidence>
<comment type="pathway">
    <text evidence="3 8">Cofactor biosynthesis; tetrahydrofolate biosynthesis; 2-amino-4-hydroxy-6-hydroxymethyl-7,8-dihydropteridine diphosphate from 7,8-dihydroneopterin triphosphate: step 3/4.</text>
</comment>
<dbReference type="Proteomes" id="UP000619743">
    <property type="component" value="Unassembled WGS sequence"/>
</dbReference>
<evidence type="ECO:0000313" key="10">
    <source>
        <dbReference type="EMBL" id="GGA81844.1"/>
    </source>
</evidence>
<name>A0A8J2U6H0_9GAMM</name>
<evidence type="ECO:0000256" key="3">
    <source>
        <dbReference type="ARBA" id="ARBA00005013"/>
    </source>
</evidence>
<keyword evidence="11" id="KW-1185">Reference proteome</keyword>
<dbReference type="EC" id="4.1.2.25" evidence="8"/>
<dbReference type="GO" id="GO:0016853">
    <property type="term" value="F:isomerase activity"/>
    <property type="evidence" value="ECO:0007669"/>
    <property type="project" value="UniProtKB-KW"/>
</dbReference>
<organism evidence="10 11">
    <name type="scientific">Neiella marina</name>
    <dbReference type="NCBI Taxonomy" id="508461"/>
    <lineage>
        <taxon>Bacteria</taxon>
        <taxon>Pseudomonadati</taxon>
        <taxon>Pseudomonadota</taxon>
        <taxon>Gammaproteobacteria</taxon>
        <taxon>Alteromonadales</taxon>
        <taxon>Echinimonadaceae</taxon>
        <taxon>Neiella</taxon>
    </lineage>
</organism>
<evidence type="ECO:0000256" key="6">
    <source>
        <dbReference type="ARBA" id="ARBA00023235"/>
    </source>
</evidence>
<evidence type="ECO:0000256" key="4">
    <source>
        <dbReference type="ARBA" id="ARBA00005708"/>
    </source>
</evidence>
<keyword evidence="5 8" id="KW-0289">Folate biosynthesis</keyword>
<keyword evidence="7 8" id="KW-0456">Lyase</keyword>
<gene>
    <name evidence="10" type="primary">folB</name>
    <name evidence="10" type="ORF">GCM10011369_24790</name>
</gene>
<dbReference type="Pfam" id="PF02152">
    <property type="entry name" value="FolB"/>
    <property type="match status" value="1"/>
</dbReference>
<dbReference type="GO" id="GO:0046656">
    <property type="term" value="P:folic acid biosynthetic process"/>
    <property type="evidence" value="ECO:0007669"/>
    <property type="project" value="UniProtKB-UniRule"/>
</dbReference>
<feature type="domain" description="Dihydroneopterin aldolase/epimerase" evidence="9">
    <location>
        <begin position="22"/>
        <end position="132"/>
    </location>
</feature>
<comment type="caution">
    <text evidence="10">The sequence shown here is derived from an EMBL/GenBank/DDBJ whole genome shotgun (WGS) entry which is preliminary data.</text>
</comment>
<accession>A0A8J2U6H0</accession>
<evidence type="ECO:0000256" key="8">
    <source>
        <dbReference type="RuleBase" id="RU362079"/>
    </source>
</evidence>
<dbReference type="GO" id="GO:0046654">
    <property type="term" value="P:tetrahydrofolate biosynthetic process"/>
    <property type="evidence" value="ECO:0007669"/>
    <property type="project" value="UniProtKB-UniRule"/>
</dbReference>
<comment type="catalytic activity">
    <reaction evidence="1">
        <text>7,8-dihydroneopterin = 7,8-dihydromonapterin</text>
        <dbReference type="Rhea" id="RHEA:45328"/>
        <dbReference type="ChEBI" id="CHEBI:17001"/>
        <dbReference type="ChEBI" id="CHEBI:71175"/>
        <dbReference type="EC" id="5.1.99.8"/>
    </reaction>
</comment>
<dbReference type="AlphaFoldDB" id="A0A8J2U6H0"/>
<evidence type="ECO:0000313" key="11">
    <source>
        <dbReference type="Proteomes" id="UP000619743"/>
    </source>
</evidence>
<dbReference type="FunFam" id="3.30.1130.10:FF:000002">
    <property type="entry name" value="7,8-dihydroneopterin aldolase"/>
    <property type="match status" value="1"/>
</dbReference>
<comment type="similarity">
    <text evidence="4 8">Belongs to the DHNA family.</text>
</comment>
<dbReference type="InterPro" id="IPR043133">
    <property type="entry name" value="GTP-CH-I_C/QueF"/>
</dbReference>
<keyword evidence="6" id="KW-0413">Isomerase</keyword>
<dbReference type="NCBIfam" id="TIGR00525">
    <property type="entry name" value="folB"/>
    <property type="match status" value="1"/>
</dbReference>
<dbReference type="SUPFAM" id="SSF55620">
    <property type="entry name" value="Tetrahydrobiopterin biosynthesis enzymes-like"/>
    <property type="match status" value="1"/>
</dbReference>
<dbReference type="UniPathway" id="UPA00077">
    <property type="reaction ID" value="UER00154"/>
</dbReference>
<sequence>MASPIRPADNLTKELQVLTDTVFIQSLSVDTVIGVYDWEKKIQQTLLFDIEMTTDIAAAAASDDLADTLDYEAVSNRVIEHVKNARVELLETLIEQVAQIILVEFGVKQVALTVHKPGAVKAAKSVGLQIVRRAD</sequence>
<dbReference type="EMBL" id="BMDX01000012">
    <property type="protein sequence ID" value="GGA81844.1"/>
    <property type="molecule type" value="Genomic_DNA"/>
</dbReference>
<dbReference type="GO" id="GO:0004150">
    <property type="term" value="F:dihydroneopterin aldolase activity"/>
    <property type="evidence" value="ECO:0007669"/>
    <property type="project" value="UniProtKB-UniRule"/>
</dbReference>
<dbReference type="OrthoDB" id="9810587at2"/>
<reference evidence="11" key="1">
    <citation type="journal article" date="2019" name="Int. J. Syst. Evol. Microbiol.">
        <title>The Global Catalogue of Microorganisms (GCM) 10K type strain sequencing project: providing services to taxonomists for standard genome sequencing and annotation.</title>
        <authorList>
            <consortium name="The Broad Institute Genomics Platform"/>
            <consortium name="The Broad Institute Genome Sequencing Center for Infectious Disease"/>
            <person name="Wu L."/>
            <person name="Ma J."/>
        </authorList>
    </citation>
    <scope>NUCLEOTIDE SEQUENCE [LARGE SCALE GENOMIC DNA]</scope>
    <source>
        <strain evidence="11">CGMCC 1.10130</strain>
    </source>
</reference>
<dbReference type="InterPro" id="IPR006156">
    <property type="entry name" value="Dihydroneopterin_aldolase"/>
</dbReference>
<comment type="catalytic activity">
    <reaction evidence="2 8">
        <text>7,8-dihydroneopterin = 6-hydroxymethyl-7,8-dihydropterin + glycolaldehyde</text>
        <dbReference type="Rhea" id="RHEA:10540"/>
        <dbReference type="ChEBI" id="CHEBI:17001"/>
        <dbReference type="ChEBI" id="CHEBI:17071"/>
        <dbReference type="ChEBI" id="CHEBI:44841"/>
        <dbReference type="EC" id="4.1.2.25"/>
    </reaction>
</comment>
<proteinExistence type="inferred from homology"/>
<evidence type="ECO:0000256" key="7">
    <source>
        <dbReference type="ARBA" id="ARBA00023239"/>
    </source>
</evidence>